<dbReference type="EMBL" id="PREZ01000002">
    <property type="protein sequence ID" value="PPA71548.1"/>
    <property type="molecule type" value="Genomic_DNA"/>
</dbReference>
<sequence length="262" mass="28803">MGPIQNNQEKEEKQTAQPAQNAIIHFPVITKKKVHKGMHSIRGWVIKLRPVLFAAFVSTIFASLAFTVIDPELAGQPVLTEKAEQPAEQNTPGSTSAAVVPEQSLWVVQAGVFKEAASAETSLKEIEANMPVIQTPYEEFTALWVGAASDEKSAQEIASLYQQDAELYVKQVVRPGGELELSDNDSKWLHSAVAFTEILLNGSIDQQAGENLVASPPDSEVLTPFYTSIKELAALKETKKTELDRAVLHVVEELWELPQKNM</sequence>
<accession>A0A2S5GF31</accession>
<dbReference type="OrthoDB" id="2452434at2"/>
<keyword evidence="1" id="KW-0812">Transmembrane</keyword>
<keyword evidence="3" id="KW-1185">Reference proteome</keyword>
<dbReference type="Proteomes" id="UP000239047">
    <property type="component" value="Unassembled WGS sequence"/>
</dbReference>
<name>A0A2S5GF31_9BACL</name>
<evidence type="ECO:0000256" key="1">
    <source>
        <dbReference type="SAM" id="Phobius"/>
    </source>
</evidence>
<keyword evidence="1" id="KW-1133">Transmembrane helix</keyword>
<dbReference type="AlphaFoldDB" id="A0A2S5GF31"/>
<gene>
    <name evidence="2" type="ORF">C4B60_05670</name>
</gene>
<feature type="transmembrane region" description="Helical" evidence="1">
    <location>
        <begin position="51"/>
        <end position="69"/>
    </location>
</feature>
<protein>
    <recommendedName>
        <fullName evidence="4">SPOR domain-containing protein</fullName>
    </recommendedName>
</protein>
<dbReference type="RefSeq" id="WP_104057037.1">
    <property type="nucleotide sequence ID" value="NZ_PREZ01000002.1"/>
</dbReference>
<comment type="caution">
    <text evidence="2">The sequence shown here is derived from an EMBL/GenBank/DDBJ whole genome shotgun (WGS) entry which is preliminary data.</text>
</comment>
<keyword evidence="1" id="KW-0472">Membrane</keyword>
<evidence type="ECO:0000313" key="2">
    <source>
        <dbReference type="EMBL" id="PPA71548.1"/>
    </source>
</evidence>
<evidence type="ECO:0008006" key="4">
    <source>
        <dbReference type="Google" id="ProtNLM"/>
    </source>
</evidence>
<organism evidence="2 3">
    <name type="scientific">Jeotgalibacillus proteolyticus</name>
    <dbReference type="NCBI Taxonomy" id="2082395"/>
    <lineage>
        <taxon>Bacteria</taxon>
        <taxon>Bacillati</taxon>
        <taxon>Bacillota</taxon>
        <taxon>Bacilli</taxon>
        <taxon>Bacillales</taxon>
        <taxon>Caryophanaceae</taxon>
        <taxon>Jeotgalibacillus</taxon>
    </lineage>
</organism>
<reference evidence="2 3" key="1">
    <citation type="submission" date="2018-02" db="EMBL/GenBank/DDBJ databases">
        <title>Jeotgalibacillus proteolyticum sp. nov. a protease producing bacterium isolated from ocean sediments of Laizhou Bay.</title>
        <authorList>
            <person name="Li Y."/>
        </authorList>
    </citation>
    <scope>NUCLEOTIDE SEQUENCE [LARGE SCALE GENOMIC DNA]</scope>
    <source>
        <strain evidence="2 3">22-7</strain>
    </source>
</reference>
<proteinExistence type="predicted"/>
<evidence type="ECO:0000313" key="3">
    <source>
        <dbReference type="Proteomes" id="UP000239047"/>
    </source>
</evidence>